<feature type="compositionally biased region" description="Low complexity" evidence="1">
    <location>
        <begin position="117"/>
        <end position="132"/>
    </location>
</feature>
<evidence type="ECO:0000313" key="3">
    <source>
        <dbReference type="Proteomes" id="UP000637239"/>
    </source>
</evidence>
<reference evidence="2" key="2">
    <citation type="submission" date="2021-02" db="EMBL/GenBank/DDBJ databases">
        <title>Aspergillus chevalieri M1 genome sequence.</title>
        <authorList>
            <person name="Kadooka C."/>
            <person name="Mori K."/>
            <person name="Futagami T."/>
        </authorList>
    </citation>
    <scope>NUCLEOTIDE SEQUENCE</scope>
    <source>
        <strain evidence="2">M1</strain>
    </source>
</reference>
<name>A0A7R7ZPV7_ASPCH</name>
<dbReference type="RefSeq" id="XP_043137643.1">
    <property type="nucleotide sequence ID" value="XM_043280023.1"/>
</dbReference>
<evidence type="ECO:0000313" key="2">
    <source>
        <dbReference type="EMBL" id="BCR89121.1"/>
    </source>
</evidence>
<gene>
    <name evidence="2" type="ORF">ACHE_50319A</name>
</gene>
<proteinExistence type="predicted"/>
<sequence>MSSFFYSTKTAEKEHYPIPEALNTPYVLGVLHDYSVLAQVLWPRQVLEEKRTDLSSIASTIGSSDSTAKATLTSQGNGIVCTGNMPLGVQFIVLYRIVTSQENSRKENTGKTEPVGAESASSLLSPTTSPTEPRLHLEEKRIWLWFWKNWLRMVWI</sequence>
<protein>
    <submittedName>
        <fullName evidence="2">Uncharacterized protein</fullName>
    </submittedName>
</protein>
<evidence type="ECO:0000256" key="1">
    <source>
        <dbReference type="SAM" id="MobiDB-lite"/>
    </source>
</evidence>
<dbReference type="EMBL" id="AP024420">
    <property type="protein sequence ID" value="BCR89121.1"/>
    <property type="molecule type" value="Genomic_DNA"/>
</dbReference>
<dbReference type="GeneID" id="66983479"/>
<accession>A0A7R7ZPV7</accession>
<keyword evidence="3" id="KW-1185">Reference proteome</keyword>
<dbReference type="KEGG" id="ache:ACHE_50319A"/>
<feature type="region of interest" description="Disordered" evidence="1">
    <location>
        <begin position="103"/>
        <end position="132"/>
    </location>
</feature>
<organism evidence="2 3">
    <name type="scientific">Aspergillus chevalieri</name>
    <name type="common">Eurotium chevalieri</name>
    <dbReference type="NCBI Taxonomy" id="182096"/>
    <lineage>
        <taxon>Eukaryota</taxon>
        <taxon>Fungi</taxon>
        <taxon>Dikarya</taxon>
        <taxon>Ascomycota</taxon>
        <taxon>Pezizomycotina</taxon>
        <taxon>Eurotiomycetes</taxon>
        <taxon>Eurotiomycetidae</taxon>
        <taxon>Eurotiales</taxon>
        <taxon>Aspergillaceae</taxon>
        <taxon>Aspergillus</taxon>
        <taxon>Aspergillus subgen. Aspergillus</taxon>
    </lineage>
</organism>
<dbReference type="Proteomes" id="UP000637239">
    <property type="component" value="Chromosome 5"/>
</dbReference>
<reference evidence="2" key="1">
    <citation type="submission" date="2021-01" db="EMBL/GenBank/DDBJ databases">
        <authorList>
            <consortium name="Aspergillus chevalieri M1 genome sequencing consortium"/>
            <person name="Kazuki M."/>
            <person name="Futagami T."/>
        </authorList>
    </citation>
    <scope>NUCLEOTIDE SEQUENCE</scope>
    <source>
        <strain evidence="2">M1</strain>
    </source>
</reference>
<dbReference type="AlphaFoldDB" id="A0A7R7ZPV7"/>